<dbReference type="Proteomes" id="UP000886129">
    <property type="component" value="Unassembled WGS sequence"/>
</dbReference>
<reference evidence="11" key="1">
    <citation type="journal article" date="2020" name="mSystems">
        <title>Genome- and Community-Level Interaction Insights into Carbon Utilization and Element Cycling Functions of Hydrothermarchaeota in Hydrothermal Sediment.</title>
        <authorList>
            <person name="Zhou Z."/>
            <person name="Liu Y."/>
            <person name="Xu W."/>
            <person name="Pan J."/>
            <person name="Luo Z.H."/>
            <person name="Li M."/>
        </authorList>
    </citation>
    <scope>NUCLEOTIDE SEQUENCE [LARGE SCALE GENOMIC DNA]</scope>
    <source>
        <strain evidence="11">HyVt-80</strain>
    </source>
</reference>
<dbReference type="GO" id="GO:0004177">
    <property type="term" value="F:aminopeptidase activity"/>
    <property type="evidence" value="ECO:0007669"/>
    <property type="project" value="UniProtKB-KW"/>
</dbReference>
<dbReference type="PANTHER" id="PTHR28570:SF2">
    <property type="entry name" value="M18 FAMILY AMINOPEPTIDASE 1-RELATED"/>
    <property type="match status" value="1"/>
</dbReference>
<dbReference type="GO" id="GO:0008237">
    <property type="term" value="F:metallopeptidase activity"/>
    <property type="evidence" value="ECO:0007669"/>
    <property type="project" value="UniProtKB-KW"/>
</dbReference>
<dbReference type="SUPFAM" id="SSF101821">
    <property type="entry name" value="Aminopeptidase/glucanase lid domain"/>
    <property type="match status" value="1"/>
</dbReference>
<organism evidence="11">
    <name type="scientific">Kosmotoga arenicorallina</name>
    <dbReference type="NCBI Taxonomy" id="688066"/>
    <lineage>
        <taxon>Bacteria</taxon>
        <taxon>Thermotogati</taxon>
        <taxon>Thermotogota</taxon>
        <taxon>Thermotogae</taxon>
        <taxon>Kosmotogales</taxon>
        <taxon>Kosmotogaceae</taxon>
        <taxon>Kosmotoga</taxon>
    </lineage>
</organism>
<dbReference type="Pfam" id="PF02127">
    <property type="entry name" value="Peptidase_M18"/>
    <property type="match status" value="1"/>
</dbReference>
<comment type="caution">
    <text evidence="11">The sequence shown here is derived from an EMBL/GenBank/DDBJ whole genome shotgun (WGS) entry which is preliminary data.</text>
</comment>
<name>A0A7C5DWC5_9BACT</name>
<dbReference type="InterPro" id="IPR023358">
    <property type="entry name" value="Peptidase_M18_dom2"/>
</dbReference>
<keyword evidence="3 9" id="KW-0031">Aminopeptidase</keyword>
<dbReference type="EC" id="3.4.11.-" evidence="10"/>
<comment type="similarity">
    <text evidence="2 9">Belongs to the peptidase M18 family.</text>
</comment>
<evidence type="ECO:0000256" key="9">
    <source>
        <dbReference type="RuleBase" id="RU004386"/>
    </source>
</evidence>
<protein>
    <recommendedName>
        <fullName evidence="10">M18 family aminopeptidase</fullName>
        <ecNumber evidence="10">3.4.11.-</ecNumber>
    </recommendedName>
</protein>
<dbReference type="SUPFAM" id="SSF53187">
    <property type="entry name" value="Zn-dependent exopeptidases"/>
    <property type="match status" value="1"/>
</dbReference>
<dbReference type="Gene3D" id="3.40.630.10">
    <property type="entry name" value="Zn peptidases"/>
    <property type="match status" value="1"/>
</dbReference>
<dbReference type="AlphaFoldDB" id="A0A7C5DWC5"/>
<dbReference type="EMBL" id="DRTH01000044">
    <property type="protein sequence ID" value="HHF08296.1"/>
    <property type="molecule type" value="Genomic_DNA"/>
</dbReference>
<evidence type="ECO:0000256" key="10">
    <source>
        <dbReference type="RuleBase" id="RU004387"/>
    </source>
</evidence>
<evidence type="ECO:0000256" key="2">
    <source>
        <dbReference type="ARBA" id="ARBA00008290"/>
    </source>
</evidence>
<dbReference type="GO" id="GO:0008270">
    <property type="term" value="F:zinc ion binding"/>
    <property type="evidence" value="ECO:0007669"/>
    <property type="project" value="InterPro"/>
</dbReference>
<proteinExistence type="inferred from homology"/>
<evidence type="ECO:0000256" key="8">
    <source>
        <dbReference type="ARBA" id="ARBA00023049"/>
    </source>
</evidence>
<keyword evidence="4 9" id="KW-0645">Protease</keyword>
<dbReference type="PANTHER" id="PTHR28570">
    <property type="entry name" value="ASPARTYL AMINOPEPTIDASE"/>
    <property type="match status" value="1"/>
</dbReference>
<dbReference type="PRINTS" id="PR00932">
    <property type="entry name" value="AMINO1PTASE"/>
</dbReference>
<dbReference type="GO" id="GO:0006508">
    <property type="term" value="P:proteolysis"/>
    <property type="evidence" value="ECO:0007669"/>
    <property type="project" value="UniProtKB-KW"/>
</dbReference>
<keyword evidence="6 9" id="KW-0378">Hydrolase</keyword>
<evidence type="ECO:0000256" key="7">
    <source>
        <dbReference type="ARBA" id="ARBA00022833"/>
    </source>
</evidence>
<gene>
    <name evidence="11" type="ORF">ENL26_00790</name>
</gene>
<evidence type="ECO:0000256" key="1">
    <source>
        <dbReference type="ARBA" id="ARBA00001947"/>
    </source>
</evidence>
<evidence type="ECO:0000256" key="3">
    <source>
        <dbReference type="ARBA" id="ARBA00022438"/>
    </source>
</evidence>
<feature type="non-terminal residue" evidence="11">
    <location>
        <position position="272"/>
    </location>
</feature>
<comment type="cofactor">
    <cofactor evidence="1 10">
        <name>Zn(2+)</name>
        <dbReference type="ChEBI" id="CHEBI:29105"/>
    </cofactor>
</comment>
<evidence type="ECO:0000256" key="5">
    <source>
        <dbReference type="ARBA" id="ARBA00022723"/>
    </source>
</evidence>
<keyword evidence="7 9" id="KW-0862">Zinc</keyword>
<dbReference type="InterPro" id="IPR001948">
    <property type="entry name" value="Peptidase_M18"/>
</dbReference>
<evidence type="ECO:0000256" key="6">
    <source>
        <dbReference type="ARBA" id="ARBA00022801"/>
    </source>
</evidence>
<dbReference type="GO" id="GO:0005737">
    <property type="term" value="C:cytoplasm"/>
    <property type="evidence" value="ECO:0007669"/>
    <property type="project" value="UniProtKB-ARBA"/>
</dbReference>
<keyword evidence="8 9" id="KW-0482">Metalloprotease</keyword>
<keyword evidence="5 9" id="KW-0479">Metal-binding</keyword>
<evidence type="ECO:0000313" key="11">
    <source>
        <dbReference type="EMBL" id="HHF08296.1"/>
    </source>
</evidence>
<evidence type="ECO:0000256" key="4">
    <source>
        <dbReference type="ARBA" id="ARBA00022670"/>
    </source>
</evidence>
<dbReference type="Gene3D" id="2.30.250.10">
    <property type="entry name" value="Aminopeptidase i, Domain 2"/>
    <property type="match status" value="1"/>
</dbReference>
<sequence>MENLSFKTTSVWEKRDINTIDSYSRGYLDYITKSLTERLAVEETVELLKKAGFRPLEYYETAKENIKTGDKVYLVKSGKALLAFKIAGNFRKGLNMVAAHIDSPRLDLKPKPLKEKSGLAFLKTHYYGGIKKYQWLNIPLALVGTVVLENGDKVNINIGNAPGDPVFVISDLLPHLDNRKGDFREVFKGKDLNALAASIPYKADDQKDTVKYTFLKSIHEKYGLKEEDLFSADLQLVPAIQPREIGIDRSMLGAYGHDDRICAYTAITALID</sequence>
<accession>A0A7C5DWC5</accession>